<evidence type="ECO:0000313" key="10">
    <source>
        <dbReference type="Proteomes" id="UP001201812"/>
    </source>
</evidence>
<dbReference type="Pfam" id="PF10292">
    <property type="entry name" value="7TM_GPCR_Srab"/>
    <property type="match status" value="1"/>
</dbReference>
<dbReference type="PANTHER" id="PTHR31357">
    <property type="entry name" value="SERPENTINE RECEPTOR CLASS ALPHA-10"/>
    <property type="match status" value="1"/>
</dbReference>
<dbReference type="GO" id="GO:0016020">
    <property type="term" value="C:membrane"/>
    <property type="evidence" value="ECO:0007669"/>
    <property type="project" value="UniProtKB-SubCell"/>
</dbReference>
<accession>A0AAD4MU23</accession>
<feature type="transmembrane region" description="Helical" evidence="7">
    <location>
        <begin position="152"/>
        <end position="173"/>
    </location>
</feature>
<dbReference type="InterPro" id="IPR019408">
    <property type="entry name" value="7TM_GPCR_serpentine_rcpt_Srab"/>
</dbReference>
<sequence>MVPPPVNNCTAALLFAKDTSQHFIGTGQLLFSILTIGVLVWDFYCMLRQSKNGSSNKSAQLHNNLKIILSCGAFFYATHSLAIIAWICVDQVSYFVDYGEPCAYQQVTWHCLLLCYPMFLCVTGFTFLHVAIFLERCMATFFLNEYERRGPFIGLVLTTFMIIGACIIDFILFKEEQLYENVSHCFCSSANNGSKISLLVFSLMIIDILTTIGDLILLSINRKQLKSIDRDYTLRKSYRLRENWLSIRLIFPLSVTHAAVFTLYLVITGIIRRYFFLSDALYYANLLQCAHMIISVYTFVSMLFISFVLTVTSCVLAQPPSPTLPITIPRCPPCGPHEICRHCGTACEPSCDEPSPQACILICKLNVCQCEKGYVRNGQGRCVRPCECRDPCVCGVNEELVRCGCEASCDNPIPNCPKVLCRLDAPLKCQCASGYLRNKEGVCVRKELCNAPIHNPCAVVRCRAGYHCIPVASPCSHPPCPLRAECVKDCCPLECPPGQHCELQPVVCVRAPCPPQPTCVKNDHSSPWDSVAEVDRAKAIDVTDELIDADPEAVKSSDSE</sequence>
<dbReference type="Gene3D" id="2.10.25.10">
    <property type="entry name" value="Laminin"/>
    <property type="match status" value="2"/>
</dbReference>
<comment type="caution">
    <text evidence="9">The sequence shown here is derived from an EMBL/GenBank/DDBJ whole genome shotgun (WGS) entry which is preliminary data.</text>
</comment>
<feature type="transmembrane region" description="Helical" evidence="7">
    <location>
        <begin position="291"/>
        <end position="317"/>
    </location>
</feature>
<protein>
    <submittedName>
        <fullName evidence="9">Serpentine type 7TM GPCR receptor class ab chemoreceptor domain-containing protein</fullName>
    </submittedName>
</protein>
<dbReference type="AlphaFoldDB" id="A0AAD4MU23"/>
<evidence type="ECO:0000259" key="8">
    <source>
        <dbReference type="Pfam" id="PF01826"/>
    </source>
</evidence>
<dbReference type="GO" id="GO:0004984">
    <property type="term" value="F:olfactory receptor activity"/>
    <property type="evidence" value="ECO:0007669"/>
    <property type="project" value="TreeGrafter"/>
</dbReference>
<dbReference type="Proteomes" id="UP001201812">
    <property type="component" value="Unassembled WGS sequence"/>
</dbReference>
<dbReference type="InterPro" id="IPR002919">
    <property type="entry name" value="TIL_dom"/>
</dbReference>
<evidence type="ECO:0000256" key="4">
    <source>
        <dbReference type="ARBA" id="ARBA00022989"/>
    </source>
</evidence>
<feature type="transmembrane region" description="Helical" evidence="7">
    <location>
        <begin position="107"/>
        <end position="132"/>
    </location>
</feature>
<evidence type="ECO:0000256" key="5">
    <source>
        <dbReference type="ARBA" id="ARBA00023136"/>
    </source>
</evidence>
<gene>
    <name evidence="9" type="ORF">DdX_12838</name>
</gene>
<dbReference type="GO" id="GO:0004867">
    <property type="term" value="F:serine-type endopeptidase inhibitor activity"/>
    <property type="evidence" value="ECO:0007669"/>
    <property type="project" value="UniProtKB-KW"/>
</dbReference>
<evidence type="ECO:0000256" key="1">
    <source>
        <dbReference type="ARBA" id="ARBA00004141"/>
    </source>
</evidence>
<dbReference type="SUPFAM" id="SSF57567">
    <property type="entry name" value="Serine protease inhibitors"/>
    <property type="match status" value="2"/>
</dbReference>
<comment type="subcellular location">
    <subcellularLocation>
        <location evidence="1">Membrane</location>
        <topology evidence="1">Multi-pass membrane protein</topology>
    </subcellularLocation>
</comment>
<evidence type="ECO:0000256" key="3">
    <source>
        <dbReference type="ARBA" id="ARBA00022900"/>
    </source>
</evidence>
<proteinExistence type="inferred from homology"/>
<dbReference type="EMBL" id="JAKKPZ010000045">
    <property type="protein sequence ID" value="KAI1706844.1"/>
    <property type="molecule type" value="Genomic_DNA"/>
</dbReference>
<keyword evidence="4 7" id="KW-1133">Transmembrane helix</keyword>
<keyword evidence="9" id="KW-0675">Receptor</keyword>
<dbReference type="InterPro" id="IPR036084">
    <property type="entry name" value="Ser_inhib-like_sf"/>
</dbReference>
<feature type="transmembrane region" description="Helical" evidence="7">
    <location>
        <begin position="198"/>
        <end position="220"/>
    </location>
</feature>
<name>A0AAD4MU23_9BILA</name>
<evidence type="ECO:0000313" key="9">
    <source>
        <dbReference type="EMBL" id="KAI1706844.1"/>
    </source>
</evidence>
<keyword evidence="3" id="KW-0722">Serine protease inhibitor</keyword>
<keyword evidence="10" id="KW-1185">Reference proteome</keyword>
<evidence type="ECO:0000256" key="6">
    <source>
        <dbReference type="ARBA" id="ARBA00037994"/>
    </source>
</evidence>
<comment type="similarity">
    <text evidence="6">Belongs to the nematode receptor-like protein sra family.</text>
</comment>
<keyword evidence="3" id="KW-0646">Protease inhibitor</keyword>
<evidence type="ECO:0000256" key="2">
    <source>
        <dbReference type="ARBA" id="ARBA00022692"/>
    </source>
</evidence>
<reference evidence="9" key="1">
    <citation type="submission" date="2022-01" db="EMBL/GenBank/DDBJ databases">
        <title>Genome Sequence Resource for Two Populations of Ditylenchus destructor, the Migratory Endoparasitic Phytonematode.</title>
        <authorList>
            <person name="Zhang H."/>
            <person name="Lin R."/>
            <person name="Xie B."/>
        </authorList>
    </citation>
    <scope>NUCLEOTIDE SEQUENCE</scope>
    <source>
        <strain evidence="9">BazhouSP</strain>
    </source>
</reference>
<keyword evidence="2 7" id="KW-0812">Transmembrane</keyword>
<evidence type="ECO:0000256" key="7">
    <source>
        <dbReference type="SAM" id="Phobius"/>
    </source>
</evidence>
<dbReference type="Pfam" id="PF01826">
    <property type="entry name" value="TIL"/>
    <property type="match status" value="1"/>
</dbReference>
<dbReference type="InterPro" id="IPR051080">
    <property type="entry name" value="Nematode_rcpt-like_serp_alpha"/>
</dbReference>
<dbReference type="PANTHER" id="PTHR31357:SF5">
    <property type="entry name" value="SERPENTINE RECEPTOR CLASS ALPHA-1-RELATED"/>
    <property type="match status" value="1"/>
</dbReference>
<dbReference type="CDD" id="cd19941">
    <property type="entry name" value="TIL"/>
    <property type="match status" value="2"/>
</dbReference>
<feature type="transmembrane region" description="Helical" evidence="7">
    <location>
        <begin position="29"/>
        <end position="47"/>
    </location>
</feature>
<keyword evidence="5 7" id="KW-0472">Membrane</keyword>
<feature type="transmembrane region" description="Helical" evidence="7">
    <location>
        <begin position="245"/>
        <end position="271"/>
    </location>
</feature>
<feature type="transmembrane region" description="Helical" evidence="7">
    <location>
        <begin position="67"/>
        <end position="87"/>
    </location>
</feature>
<organism evidence="9 10">
    <name type="scientific">Ditylenchus destructor</name>
    <dbReference type="NCBI Taxonomy" id="166010"/>
    <lineage>
        <taxon>Eukaryota</taxon>
        <taxon>Metazoa</taxon>
        <taxon>Ecdysozoa</taxon>
        <taxon>Nematoda</taxon>
        <taxon>Chromadorea</taxon>
        <taxon>Rhabditida</taxon>
        <taxon>Tylenchina</taxon>
        <taxon>Tylenchomorpha</taxon>
        <taxon>Sphaerularioidea</taxon>
        <taxon>Anguinidae</taxon>
        <taxon>Anguininae</taxon>
        <taxon>Ditylenchus</taxon>
    </lineage>
</organism>
<feature type="domain" description="TIL" evidence="8">
    <location>
        <begin position="334"/>
        <end position="388"/>
    </location>
</feature>